<evidence type="ECO:0000256" key="3">
    <source>
        <dbReference type="ARBA" id="ARBA00023004"/>
    </source>
</evidence>
<evidence type="ECO:0000259" key="5">
    <source>
        <dbReference type="PROSITE" id="PS51379"/>
    </source>
</evidence>
<gene>
    <name evidence="6" type="ORF">SAMN05660472_00516</name>
</gene>
<evidence type="ECO:0000256" key="2">
    <source>
        <dbReference type="ARBA" id="ARBA00023002"/>
    </source>
</evidence>
<dbReference type="Gene3D" id="1.10.10.1100">
    <property type="entry name" value="BFD-like [2Fe-2S]-binding domain"/>
    <property type="match status" value="1"/>
</dbReference>
<keyword evidence="7" id="KW-1185">Reference proteome</keyword>
<accession>A0A1G8YGK8</accession>
<evidence type="ECO:0000256" key="4">
    <source>
        <dbReference type="ARBA" id="ARBA00023014"/>
    </source>
</evidence>
<dbReference type="Proteomes" id="UP000198718">
    <property type="component" value="Unassembled WGS sequence"/>
</dbReference>
<dbReference type="InterPro" id="IPR017896">
    <property type="entry name" value="4Fe4S_Fe-S-bd"/>
</dbReference>
<dbReference type="PROSITE" id="PS00198">
    <property type="entry name" value="4FE4S_FER_1"/>
    <property type="match status" value="1"/>
</dbReference>
<dbReference type="PANTHER" id="PTHR42949">
    <property type="entry name" value="ANAEROBIC GLYCEROL-3-PHOSPHATE DEHYDROGENASE SUBUNIT B"/>
    <property type="match status" value="1"/>
</dbReference>
<evidence type="ECO:0000313" key="7">
    <source>
        <dbReference type="Proteomes" id="UP000198718"/>
    </source>
</evidence>
<dbReference type="EMBL" id="FNFP01000001">
    <property type="protein sequence ID" value="SDK01200.1"/>
    <property type="molecule type" value="Genomic_DNA"/>
</dbReference>
<dbReference type="InterPro" id="IPR017900">
    <property type="entry name" value="4Fe4S_Fe_S_CS"/>
</dbReference>
<dbReference type="InterPro" id="IPR041854">
    <property type="entry name" value="BFD-like_2Fe2S-bd_dom_sf"/>
</dbReference>
<dbReference type="RefSeq" id="WP_244269436.1">
    <property type="nucleotide sequence ID" value="NZ_FNFP01000001.1"/>
</dbReference>
<dbReference type="STRING" id="393762.SAMN05660472_00516"/>
<dbReference type="GO" id="GO:0016491">
    <property type="term" value="F:oxidoreductase activity"/>
    <property type="evidence" value="ECO:0007669"/>
    <property type="project" value="UniProtKB-KW"/>
</dbReference>
<keyword evidence="3" id="KW-0408">Iron</keyword>
<keyword evidence="1" id="KW-0479">Metal-binding</keyword>
<proteinExistence type="predicted"/>
<dbReference type="Pfam" id="PF17806">
    <property type="entry name" value="SO_alpha_A3"/>
    <property type="match status" value="1"/>
</dbReference>
<dbReference type="CDD" id="cd19946">
    <property type="entry name" value="GlpA-like_Fer2_BFD-like"/>
    <property type="match status" value="1"/>
</dbReference>
<dbReference type="InterPro" id="IPR041117">
    <property type="entry name" value="SoxA_A3"/>
</dbReference>
<dbReference type="PANTHER" id="PTHR42949:SF3">
    <property type="entry name" value="ANAEROBIC GLYCEROL-3-PHOSPHATE DEHYDROGENASE SUBUNIT B"/>
    <property type="match status" value="1"/>
</dbReference>
<dbReference type="GO" id="GO:0051536">
    <property type="term" value="F:iron-sulfur cluster binding"/>
    <property type="evidence" value="ECO:0007669"/>
    <property type="project" value="UniProtKB-KW"/>
</dbReference>
<dbReference type="InterPro" id="IPR051691">
    <property type="entry name" value="Metab_Enz_Cyan_OpOx_G3PDH"/>
</dbReference>
<keyword evidence="4" id="KW-0411">Iron-sulfur</keyword>
<evidence type="ECO:0000256" key="1">
    <source>
        <dbReference type="ARBA" id="ARBA00022723"/>
    </source>
</evidence>
<dbReference type="PROSITE" id="PS51379">
    <property type="entry name" value="4FE4S_FER_2"/>
    <property type="match status" value="1"/>
</dbReference>
<dbReference type="GO" id="GO:0046872">
    <property type="term" value="F:metal ion binding"/>
    <property type="evidence" value="ECO:0007669"/>
    <property type="project" value="UniProtKB-KW"/>
</dbReference>
<protein>
    <submittedName>
        <fullName evidence="6">4Fe-4S binding domain-containing protein</fullName>
    </submittedName>
</protein>
<organism evidence="6 7">
    <name type="scientific">Natronincola ferrireducens</name>
    <dbReference type="NCBI Taxonomy" id="393762"/>
    <lineage>
        <taxon>Bacteria</taxon>
        <taxon>Bacillati</taxon>
        <taxon>Bacillota</taxon>
        <taxon>Clostridia</taxon>
        <taxon>Peptostreptococcales</taxon>
        <taxon>Natronincolaceae</taxon>
        <taxon>Natronincola</taxon>
    </lineage>
</organism>
<name>A0A1G8YGK8_9FIRM</name>
<dbReference type="SUPFAM" id="SSF54862">
    <property type="entry name" value="4Fe-4S ferredoxins"/>
    <property type="match status" value="1"/>
</dbReference>
<evidence type="ECO:0000313" key="6">
    <source>
        <dbReference type="EMBL" id="SDK01200.1"/>
    </source>
</evidence>
<reference evidence="6 7" key="1">
    <citation type="submission" date="2016-10" db="EMBL/GenBank/DDBJ databases">
        <authorList>
            <person name="de Groot N.N."/>
        </authorList>
    </citation>
    <scope>NUCLEOTIDE SEQUENCE [LARGE SCALE GENOMIC DNA]</scope>
    <source>
        <strain evidence="6 7">DSM 18346</strain>
    </source>
</reference>
<keyword evidence="2" id="KW-0560">Oxidoreductase</keyword>
<feature type="domain" description="4Fe-4S ferredoxin-type" evidence="5">
    <location>
        <begin position="59"/>
        <end position="88"/>
    </location>
</feature>
<sequence length="276" mass="30415">MLASTGVPTKEDLNKVFPSEERLAKGPVVVVECFQEIPCNPCYTACNRNAIKEFKDINHLPTVDHDVCNGCSLCVANCPGLAIMVVDMTYSKDEALLKIPYEFLPLPEEGDVVKGLDREGKEIDDVRIVKILNTKALDRTPIIAIAVKKEHVRIIRNIQVDDKTFSKVSCCGEATAENVEEMSKETVVCRCSDVTLEDIRELIGKGYTTFDEIKRISRVGMGPCQGRTCGQIILRELAQITGTSIEKLMLGTYRPPVKSMKLGEIVEAALGGEAHD</sequence>
<dbReference type="AlphaFoldDB" id="A0A1G8YGK8"/>
<dbReference type="Gene3D" id="3.30.70.20">
    <property type="match status" value="1"/>
</dbReference>